<accession>A0A120MZW9</accession>
<gene>
    <name evidence="2" type="ORF">HH1059_13370</name>
</gene>
<dbReference type="Gene3D" id="3.30.1380.10">
    <property type="match status" value="1"/>
</dbReference>
<evidence type="ECO:0000313" key="2">
    <source>
        <dbReference type="EMBL" id="BAU58046.1"/>
    </source>
</evidence>
<dbReference type="InterPro" id="IPR024019">
    <property type="entry name" value="CHP04096"/>
</dbReference>
<dbReference type="InterPro" id="IPR009045">
    <property type="entry name" value="Zn_M74/Hedgehog-like"/>
</dbReference>
<feature type="region of interest" description="Disordered" evidence="1">
    <location>
        <begin position="388"/>
        <end position="413"/>
    </location>
</feature>
<organism evidence="2 3">
    <name type="scientific">Halorhodospira halochloris</name>
    <name type="common">Ectothiorhodospira halochloris</name>
    <dbReference type="NCBI Taxonomy" id="1052"/>
    <lineage>
        <taxon>Bacteria</taxon>
        <taxon>Pseudomonadati</taxon>
        <taxon>Pseudomonadota</taxon>
        <taxon>Gammaproteobacteria</taxon>
        <taxon>Chromatiales</taxon>
        <taxon>Ectothiorhodospiraceae</taxon>
        <taxon>Halorhodospira</taxon>
    </lineage>
</organism>
<evidence type="ECO:0008006" key="4">
    <source>
        <dbReference type="Google" id="ProtNLM"/>
    </source>
</evidence>
<evidence type="ECO:0000313" key="3">
    <source>
        <dbReference type="Proteomes" id="UP000218890"/>
    </source>
</evidence>
<name>A0A120MZW9_HALHR</name>
<dbReference type="EMBL" id="AP017372">
    <property type="protein sequence ID" value="BAU58046.1"/>
    <property type="molecule type" value="Genomic_DNA"/>
</dbReference>
<reference evidence="2" key="1">
    <citation type="submission" date="2016-02" db="EMBL/GenBank/DDBJ databases">
        <title>Halorhodospira halochloris DSM-1059 complete genome, version 2.</title>
        <authorList>
            <person name="Tsukatani Y."/>
        </authorList>
    </citation>
    <scope>NUCLEOTIDE SEQUENCE</scope>
    <source>
        <strain evidence="2">DSM 1059</strain>
    </source>
</reference>
<dbReference type="AlphaFoldDB" id="A0A120MZW9"/>
<sequence>MPRSSSLGKRIGRRVYLHIETIPALDEEQRAIWEHAIEQASAAVGVQSGEHFNVVRLEFVPQYEGGAVSSIESAEEEKADTLAAVSEIGLLHYPEFFADPFPALAESWRYVPANGTLGHRSYRDSLNPPILHRKELLLSPDHPEYANYAALTEAAEAIGLFDNTTRIGYRRQWLGLLREAGYRIDGHALVPIGPEERESCDQGVDWQAERQRTALVRYGFSTPVQALARHGFLDGTYSLFDYGCGRGDDIRGLHENDVTASGWDPYYAPEESLEEADLVNLGFVINVIEDFDERLEALLGAWSLTRKLLVVAVMLANDNDRCGESFRDGVITRRGTFQKYYTQGEIKSFLERALDEEPIPVAPGVFYVFRDKELEQRFLLDRYRSRGRPLRSPGLRPSAAQVPTEQRRRERAQQRAAQRYEAYRDSLERLWEQWLTLGRKPDKNEAENSVELTEGFGSVNRALRFIEEYRRRELGDELFEQMLVEAEDRRVADLEVYFALLQFERRQSYRQLDPDLRRDVRSFFGDYRAALAAGRERLLQIADSEAIAQACQEAAENGLGRLHWEQELHGSLQLHSNLVERLPALLRIYVGAAALLYGDWRNSDLVKIHIGSGKLSLMRFDDFDGQPLPRMLERVKIKLREQDFDYFSYGEEYEPPYLYWKSLYIHEEHPYYPEQAAFDQALDDLGLFDMSGYGPPPHVLRDTLARHRWEIDGMELRRSLTPPQLDDPCGSFLTFRQFIECGETWHRLAAEQGIDNRPQQPESWNALLDLAEQVLDPVIDWFGMIHLTYGFASAQLTKHIPGRIDPKRDQHAAHEINRRGNLICPRLGAAVDFIVEDEDMWEVAEWIAANTPFDRLYFYNSERPIHVSYGPEHNRQIVWMREGPSGKRVPKVVR</sequence>
<protein>
    <recommendedName>
        <fullName evidence="4">DNA phosphorothioation-associated methyltransferase</fullName>
    </recommendedName>
</protein>
<dbReference type="RefSeq" id="WP_170112999.1">
    <property type="nucleotide sequence ID" value="NZ_AP017372.2"/>
</dbReference>
<proteinExistence type="predicted"/>
<keyword evidence="3" id="KW-1185">Reference proteome</keyword>
<dbReference type="KEGG" id="hhk:HH1059_13370"/>
<dbReference type="SUPFAM" id="SSF55166">
    <property type="entry name" value="Hedgehog/DD-peptidase"/>
    <property type="match status" value="1"/>
</dbReference>
<evidence type="ECO:0000256" key="1">
    <source>
        <dbReference type="SAM" id="MobiDB-lite"/>
    </source>
</evidence>
<dbReference type="NCBIfam" id="TIGR04096">
    <property type="entry name" value="dnd_rel_methyl"/>
    <property type="match status" value="1"/>
</dbReference>
<dbReference type="Proteomes" id="UP000218890">
    <property type="component" value="Chromosome"/>
</dbReference>